<keyword evidence="5 6" id="KW-0472">Membrane</keyword>
<dbReference type="Pfam" id="PF04277">
    <property type="entry name" value="OAD_gamma"/>
    <property type="match status" value="1"/>
</dbReference>
<evidence type="ECO:0000313" key="8">
    <source>
        <dbReference type="Proteomes" id="UP000192906"/>
    </source>
</evidence>
<gene>
    <name evidence="7" type="ORF">SAMN06295933_1182</name>
</gene>
<keyword evidence="2" id="KW-1003">Cell membrane</keyword>
<evidence type="ECO:0000256" key="1">
    <source>
        <dbReference type="ARBA" id="ARBA00004236"/>
    </source>
</evidence>
<proteinExistence type="predicted"/>
<accession>A0A1X7CS80</accession>
<dbReference type="GO" id="GO:0036376">
    <property type="term" value="P:sodium ion export across plasma membrane"/>
    <property type="evidence" value="ECO:0007669"/>
    <property type="project" value="InterPro"/>
</dbReference>
<comment type="subcellular location">
    <subcellularLocation>
        <location evidence="1">Cell membrane</location>
    </subcellularLocation>
</comment>
<evidence type="ECO:0000256" key="5">
    <source>
        <dbReference type="ARBA" id="ARBA00023136"/>
    </source>
</evidence>
<name>A0A1X7CS80_9BACT</name>
<dbReference type="GO" id="GO:0015081">
    <property type="term" value="F:sodium ion transmembrane transporter activity"/>
    <property type="evidence" value="ECO:0007669"/>
    <property type="project" value="InterPro"/>
</dbReference>
<reference evidence="8" key="1">
    <citation type="submission" date="2017-04" db="EMBL/GenBank/DDBJ databases">
        <authorList>
            <person name="Varghese N."/>
            <person name="Submissions S."/>
        </authorList>
    </citation>
    <scope>NUCLEOTIDE SEQUENCE [LARGE SCALE GENOMIC DNA]</scope>
    <source>
        <strain evidence="8">K3S</strain>
    </source>
</reference>
<sequence>MQEVIFSWQHVVNGNGVALSVTGMSIVFVALMLVSLYIAMLPKLASLFDKIIPPAVHHCGEQAPPASSGPVEAEIVAAAVAYLQKNKS</sequence>
<keyword evidence="3 6" id="KW-0812">Transmembrane</keyword>
<dbReference type="InterPro" id="IPR005899">
    <property type="entry name" value="Na_pump_deCOase"/>
</dbReference>
<dbReference type="Proteomes" id="UP000192906">
    <property type="component" value="Unassembled WGS sequence"/>
</dbReference>
<organism evidence="7 8">
    <name type="scientific">Desulfovibrio gilichinskyi</name>
    <dbReference type="NCBI Taxonomy" id="1519643"/>
    <lineage>
        <taxon>Bacteria</taxon>
        <taxon>Pseudomonadati</taxon>
        <taxon>Thermodesulfobacteriota</taxon>
        <taxon>Desulfovibrionia</taxon>
        <taxon>Desulfovibrionales</taxon>
        <taxon>Desulfovibrionaceae</taxon>
        <taxon>Desulfovibrio</taxon>
    </lineage>
</organism>
<dbReference type="AlphaFoldDB" id="A0A1X7CS80"/>
<protein>
    <submittedName>
        <fullName evidence="7">Oxaloacetate decarboxylase, gamma subunit</fullName>
    </submittedName>
</protein>
<dbReference type="GO" id="GO:0005886">
    <property type="term" value="C:plasma membrane"/>
    <property type="evidence" value="ECO:0007669"/>
    <property type="project" value="UniProtKB-SubCell"/>
</dbReference>
<dbReference type="STRING" id="1519643.SAMN06295933_1182"/>
<evidence type="ECO:0000256" key="3">
    <source>
        <dbReference type="ARBA" id="ARBA00022692"/>
    </source>
</evidence>
<feature type="transmembrane region" description="Helical" evidence="6">
    <location>
        <begin position="17"/>
        <end position="40"/>
    </location>
</feature>
<evidence type="ECO:0000256" key="6">
    <source>
        <dbReference type="SAM" id="Phobius"/>
    </source>
</evidence>
<dbReference type="OrthoDB" id="5459856at2"/>
<dbReference type="EMBL" id="FWZU01000002">
    <property type="protein sequence ID" value="SMF02114.1"/>
    <property type="molecule type" value="Genomic_DNA"/>
</dbReference>
<keyword evidence="4 6" id="KW-1133">Transmembrane helix</keyword>
<dbReference type="RefSeq" id="WP_085099753.1">
    <property type="nucleotide sequence ID" value="NZ_FWZU01000002.1"/>
</dbReference>
<evidence type="ECO:0000256" key="4">
    <source>
        <dbReference type="ARBA" id="ARBA00022989"/>
    </source>
</evidence>
<evidence type="ECO:0000256" key="2">
    <source>
        <dbReference type="ARBA" id="ARBA00022475"/>
    </source>
</evidence>
<keyword evidence="8" id="KW-1185">Reference proteome</keyword>
<evidence type="ECO:0000313" key="7">
    <source>
        <dbReference type="EMBL" id="SMF02114.1"/>
    </source>
</evidence>